<protein>
    <submittedName>
        <fullName evidence="1">Uncharacterized protein</fullName>
    </submittedName>
</protein>
<gene>
    <name evidence="1" type="ORF">SDC9_135955</name>
</gene>
<evidence type="ECO:0000313" key="1">
    <source>
        <dbReference type="EMBL" id="MPM88851.1"/>
    </source>
</evidence>
<comment type="caution">
    <text evidence="1">The sequence shown here is derived from an EMBL/GenBank/DDBJ whole genome shotgun (WGS) entry which is preliminary data.</text>
</comment>
<accession>A0A645DHY5</accession>
<dbReference type="AlphaFoldDB" id="A0A645DHY5"/>
<reference evidence="1" key="1">
    <citation type="submission" date="2019-08" db="EMBL/GenBank/DDBJ databases">
        <authorList>
            <person name="Kucharzyk K."/>
            <person name="Murdoch R.W."/>
            <person name="Higgins S."/>
            <person name="Loffler F."/>
        </authorList>
    </citation>
    <scope>NUCLEOTIDE SEQUENCE</scope>
</reference>
<organism evidence="1">
    <name type="scientific">bioreactor metagenome</name>
    <dbReference type="NCBI Taxonomy" id="1076179"/>
    <lineage>
        <taxon>unclassified sequences</taxon>
        <taxon>metagenomes</taxon>
        <taxon>ecological metagenomes</taxon>
    </lineage>
</organism>
<sequence length="262" mass="29114">MASQVALHSPTPGGQTIARPGQQLDEQEKQLALDLTYDEHQTVLNKLVSYVNLPAGNLDTDSELYLEEQLSEMLGFPVRAELAGHRLNQSIGIMGSEQHLLRYPGDTLAEHDAYQEAGIAPNRGAFSWFTENGQLTEEAVQREKYYFAVQLMYLPDWSEQASVLKPWYKYRKMVVINPSEQVAVVGVVADAGPALWVQKQFGGSPEVVREGKIWSPKTRGKVMLLFVDDPDDSIPLGPISLDYASTLARSKAKQQLAISLLQ</sequence>
<dbReference type="EMBL" id="VSSQ01036383">
    <property type="protein sequence ID" value="MPM88851.1"/>
    <property type="molecule type" value="Genomic_DNA"/>
</dbReference>
<proteinExistence type="predicted"/>
<name>A0A645DHY5_9ZZZZ</name>